<dbReference type="AlphaFoldDB" id="A0A2V3DUJ1"/>
<dbReference type="EMBL" id="QHLZ01000013">
    <property type="protein sequence ID" value="PXA64238.1"/>
    <property type="molecule type" value="Genomic_DNA"/>
</dbReference>
<comment type="caution">
    <text evidence="1">The sequence shown here is derived from an EMBL/GenBank/DDBJ whole genome shotgun (WGS) entry which is preliminary data.</text>
</comment>
<evidence type="ECO:0000313" key="2">
    <source>
        <dbReference type="Proteomes" id="UP000246303"/>
    </source>
</evidence>
<proteinExistence type="predicted"/>
<dbReference type="Proteomes" id="UP000246303">
    <property type="component" value="Unassembled WGS sequence"/>
</dbReference>
<organism evidence="1 2">
    <name type="scientific">Arthrobacter psychrochitiniphilus</name>
    <dbReference type="NCBI Taxonomy" id="291045"/>
    <lineage>
        <taxon>Bacteria</taxon>
        <taxon>Bacillati</taxon>
        <taxon>Actinomycetota</taxon>
        <taxon>Actinomycetes</taxon>
        <taxon>Micrococcales</taxon>
        <taxon>Micrococcaceae</taxon>
        <taxon>Arthrobacter</taxon>
    </lineage>
</organism>
<gene>
    <name evidence="1" type="ORF">CVS29_15810</name>
</gene>
<protein>
    <submittedName>
        <fullName evidence="1">Uncharacterized protein</fullName>
    </submittedName>
</protein>
<reference evidence="1 2" key="1">
    <citation type="submission" date="2018-05" db="EMBL/GenBank/DDBJ databases">
        <title>Genetic diversity of glacier-inhabiting Cryobacterium bacteria in China and description of Cryobacterium mengkeensis sp. nov. and Arthrobacter glacialis sp. nov.</title>
        <authorList>
            <person name="Liu Q."/>
            <person name="Xin Y.-H."/>
        </authorList>
    </citation>
    <scope>NUCLEOTIDE SEQUENCE [LARGE SCALE GENOMIC DNA]</scope>
    <source>
        <strain evidence="1 2">GP3</strain>
    </source>
</reference>
<name>A0A2V3DUJ1_9MICC</name>
<accession>A0A2V3DUJ1</accession>
<evidence type="ECO:0000313" key="1">
    <source>
        <dbReference type="EMBL" id="PXA64238.1"/>
    </source>
</evidence>
<keyword evidence="2" id="KW-1185">Reference proteome</keyword>
<sequence>MRIDLDCLIISADGATDSHALWFEFNKPVHLDDNMLAVALSTLCGQTYRNIYMDLSPAERTVKEVEVFTSASVTTNSSGHSVDVRREGHVLSFSGGFDSLAALSLMPDGTELVSMDFGGRFGRERTFFENFDTTIVSTNLLDTPLKKNSWSFMGAGAILASSHQRREFHTFGSILEAGADNLRSNPVAAAGGTFLPFKSAGFQNAPYVLGLTEIGTLLVLARYQREHIGNSLLSLASPGEEKLYRKQVLANIIEDRLGTDLHIPTVQKPARPHFAFGENFALDFLTIYVAKYAGHDIANDLVRDIPPEILNLGSQLDLTFYERANSTLYENFPAPLMGGLAGKLAGAKIPFYVERDWNDFSRVREALAKYYPVVAS</sequence>